<name>A0A813M818_9BILA</name>
<dbReference type="PANTHER" id="PTHR15002:SF0">
    <property type="entry name" value="RIBOSOMAL BIOGENESIS PROTEIN LAS1L"/>
    <property type="match status" value="1"/>
</dbReference>
<dbReference type="GO" id="GO:0004519">
    <property type="term" value="F:endonuclease activity"/>
    <property type="evidence" value="ECO:0007669"/>
    <property type="project" value="InterPro"/>
</dbReference>
<sequence length="532" mass="62937">MEAKKITNWVNWQEWKSVINDAYNTDNSIDLYRRAFLRILAWESREQSVPPAIICLKEILISKIYQINLASSSIEQIYWYQSTLAMNLIRFVNFITEPYQNKPKAIPIKTLATEIGIPDWIVNLRHNATHFTLPSIELLENAREFLYKWLKEKYVDKYTEVAVEESKTEKIKAWIHDSFVEYMNDRYKTVMVKSKTKESKHKTESINEDIDLAISQFKNEMIDILIDDGFLVPTKEQLNAIGVVPEEFIDEERIEIPKGFLNIWIDFLTFCNKRNGLLRILFDKLVDTYRIEADNSIQSNYLREKFILSWIFSLIKLNSYKNEKFKFSKFDFEYDLKTVLLNVLKGKPGKYCLAFLHELGKLSFINELIDSESFGKLIQLTYMISQENQKSDDQIVTNEDLNQMDTNEEYSIYNFDIFDTSNKKNNDNQSFLSYKRETEQKVKSDWKKIDEIDWNHENLKLGLVEGQTFETLNLSMIQFLCNKDSHENETESETSFEEQSENAKRKDVLKDMFNSGNFENFKKSLVSNFWNI</sequence>
<dbReference type="OrthoDB" id="10263222at2759"/>
<comment type="caution">
    <text evidence="1">The sequence shown here is derived from an EMBL/GenBank/DDBJ whole genome shotgun (WGS) entry which is preliminary data.</text>
</comment>
<dbReference type="EMBL" id="CAJNOC010000044">
    <property type="protein sequence ID" value="CAF0709448.1"/>
    <property type="molecule type" value="Genomic_DNA"/>
</dbReference>
<accession>A0A813M818</accession>
<evidence type="ECO:0000313" key="1">
    <source>
        <dbReference type="EMBL" id="CAF0709448.1"/>
    </source>
</evidence>
<dbReference type="GO" id="GO:0030687">
    <property type="term" value="C:preribosome, large subunit precursor"/>
    <property type="evidence" value="ECO:0007669"/>
    <property type="project" value="TreeGrafter"/>
</dbReference>
<organism evidence="1 2">
    <name type="scientific">Brachionus calyciflorus</name>
    <dbReference type="NCBI Taxonomy" id="104777"/>
    <lineage>
        <taxon>Eukaryota</taxon>
        <taxon>Metazoa</taxon>
        <taxon>Spiralia</taxon>
        <taxon>Gnathifera</taxon>
        <taxon>Rotifera</taxon>
        <taxon>Eurotatoria</taxon>
        <taxon>Monogononta</taxon>
        <taxon>Pseudotrocha</taxon>
        <taxon>Ploima</taxon>
        <taxon>Brachionidae</taxon>
        <taxon>Brachionus</taxon>
    </lineage>
</organism>
<dbReference type="GO" id="GO:0000470">
    <property type="term" value="P:maturation of LSU-rRNA"/>
    <property type="evidence" value="ECO:0007669"/>
    <property type="project" value="TreeGrafter"/>
</dbReference>
<protein>
    <recommendedName>
        <fullName evidence="3">LAS1</fullName>
    </recommendedName>
</protein>
<dbReference type="PANTHER" id="PTHR15002">
    <property type="entry name" value="RIBOSOMAL BIOGENESIS PROTEIN LAS1L"/>
    <property type="match status" value="1"/>
</dbReference>
<dbReference type="Proteomes" id="UP000663879">
    <property type="component" value="Unassembled WGS sequence"/>
</dbReference>
<gene>
    <name evidence="1" type="ORF">OXX778_LOCUS800</name>
</gene>
<dbReference type="InterPro" id="IPR007174">
    <property type="entry name" value="Las1"/>
</dbReference>
<dbReference type="GO" id="GO:0090730">
    <property type="term" value="C:Las1 complex"/>
    <property type="evidence" value="ECO:0007669"/>
    <property type="project" value="InterPro"/>
</dbReference>
<reference evidence="1" key="1">
    <citation type="submission" date="2021-02" db="EMBL/GenBank/DDBJ databases">
        <authorList>
            <person name="Nowell W R."/>
        </authorList>
    </citation>
    <scope>NUCLEOTIDE SEQUENCE</scope>
    <source>
        <strain evidence="1">Ploen Becks lab</strain>
    </source>
</reference>
<dbReference type="GO" id="GO:0000460">
    <property type="term" value="P:maturation of 5.8S rRNA"/>
    <property type="evidence" value="ECO:0007669"/>
    <property type="project" value="TreeGrafter"/>
</dbReference>
<proteinExistence type="predicted"/>
<dbReference type="AlphaFoldDB" id="A0A813M818"/>
<dbReference type="Pfam" id="PF04031">
    <property type="entry name" value="Las1"/>
    <property type="match status" value="1"/>
</dbReference>
<evidence type="ECO:0000313" key="2">
    <source>
        <dbReference type="Proteomes" id="UP000663879"/>
    </source>
</evidence>
<keyword evidence="2" id="KW-1185">Reference proteome</keyword>
<evidence type="ECO:0008006" key="3">
    <source>
        <dbReference type="Google" id="ProtNLM"/>
    </source>
</evidence>